<dbReference type="Proteomes" id="UP000515947">
    <property type="component" value="Chromosome"/>
</dbReference>
<dbReference type="AlphaFoldDB" id="A0A7G9RFE3"/>
<dbReference type="SUPFAM" id="SSF160104">
    <property type="entry name" value="Acetoacetate decarboxylase-like"/>
    <property type="match status" value="1"/>
</dbReference>
<sequence>MSFPSPPWRMRAEMWLSLFRVPAAGRADRPAGLYGAAFADYRAGSPLTYRELLVARLLEPRRRRLRITDIWVDSPASRDGGRSLWAIPKELGDLSLAERRTGPVVRTALALSVEGRPVASARFRALPGAALLPVPYAAWASQLRPGAPAGSERAAAEVLTSMRGTTRVAPARADWEVDPDGPLAFLRGQRPFLSVRLTGIRLTFGG</sequence>
<keyword evidence="2" id="KW-1185">Reference proteome</keyword>
<dbReference type="Gene3D" id="2.40.400.10">
    <property type="entry name" value="Acetoacetate decarboxylase-like"/>
    <property type="match status" value="1"/>
</dbReference>
<dbReference type="KEGG" id="nmes:H9L09_08275"/>
<protein>
    <submittedName>
        <fullName evidence="1">Acetoacetate decarboxylase family protein</fullName>
    </submittedName>
</protein>
<evidence type="ECO:0000313" key="2">
    <source>
        <dbReference type="Proteomes" id="UP000515947"/>
    </source>
</evidence>
<proteinExistence type="predicted"/>
<dbReference type="EMBL" id="CP060713">
    <property type="protein sequence ID" value="QNN54318.1"/>
    <property type="molecule type" value="Genomic_DNA"/>
</dbReference>
<dbReference type="RefSeq" id="WP_187580158.1">
    <property type="nucleotide sequence ID" value="NZ_CP060713.1"/>
</dbReference>
<name>A0A7G9RFE3_9ACTN</name>
<reference evidence="1 2" key="1">
    <citation type="submission" date="2020-08" db="EMBL/GenBank/DDBJ databases">
        <title>Genome sequence of Nocardioides mesophilus KACC 16243T.</title>
        <authorList>
            <person name="Hyun D.-W."/>
            <person name="Bae J.-W."/>
        </authorList>
    </citation>
    <scope>NUCLEOTIDE SEQUENCE [LARGE SCALE GENOMIC DNA]</scope>
    <source>
        <strain evidence="1 2">KACC 16243</strain>
    </source>
</reference>
<gene>
    <name evidence="1" type="ORF">H9L09_08275</name>
</gene>
<dbReference type="Pfam" id="PF06314">
    <property type="entry name" value="ADC"/>
    <property type="match status" value="1"/>
</dbReference>
<accession>A0A7G9RFE3</accession>
<dbReference type="InterPro" id="IPR023375">
    <property type="entry name" value="ADC_dom_sf"/>
</dbReference>
<dbReference type="GO" id="GO:0016829">
    <property type="term" value="F:lyase activity"/>
    <property type="evidence" value="ECO:0007669"/>
    <property type="project" value="InterPro"/>
</dbReference>
<evidence type="ECO:0000313" key="1">
    <source>
        <dbReference type="EMBL" id="QNN54318.1"/>
    </source>
</evidence>
<dbReference type="InterPro" id="IPR010451">
    <property type="entry name" value="Acetoacetate_decarboxylase"/>
</dbReference>
<organism evidence="1 2">
    <name type="scientific">Nocardioides mesophilus</name>
    <dbReference type="NCBI Taxonomy" id="433659"/>
    <lineage>
        <taxon>Bacteria</taxon>
        <taxon>Bacillati</taxon>
        <taxon>Actinomycetota</taxon>
        <taxon>Actinomycetes</taxon>
        <taxon>Propionibacteriales</taxon>
        <taxon>Nocardioidaceae</taxon>
        <taxon>Nocardioides</taxon>
    </lineage>
</organism>